<dbReference type="GO" id="GO:0005829">
    <property type="term" value="C:cytosol"/>
    <property type="evidence" value="ECO:0007669"/>
    <property type="project" value="TreeGrafter"/>
</dbReference>
<keyword evidence="5" id="KW-1185">Reference proteome</keyword>
<dbReference type="Gene3D" id="3.40.50.360">
    <property type="match status" value="1"/>
</dbReference>
<comment type="caution">
    <text evidence="4">The sequence shown here is derived from an EMBL/GenBank/DDBJ whole genome shotgun (WGS) entry which is preliminary data.</text>
</comment>
<dbReference type="RefSeq" id="WP_034642406.1">
    <property type="nucleotide sequence ID" value="NZ_CBCSJC010000022.1"/>
</dbReference>
<dbReference type="InterPro" id="IPR051545">
    <property type="entry name" value="NAD(P)H_dehydrogenase_qn"/>
</dbReference>
<accession>A0A073JUF1</accession>
<gene>
    <name evidence="4" type="ORF">BAMA_10875</name>
</gene>
<dbReference type="InterPro" id="IPR029039">
    <property type="entry name" value="Flavoprotein-like_sf"/>
</dbReference>
<evidence type="ECO:0000259" key="3">
    <source>
        <dbReference type="Pfam" id="PF02525"/>
    </source>
</evidence>
<evidence type="ECO:0000313" key="5">
    <source>
        <dbReference type="Proteomes" id="UP000027822"/>
    </source>
</evidence>
<dbReference type="PANTHER" id="PTHR10204:SF34">
    <property type="entry name" value="NAD(P)H DEHYDROGENASE [QUINONE] 1 ISOFORM 1"/>
    <property type="match status" value="1"/>
</dbReference>
<keyword evidence="2" id="KW-0560">Oxidoreductase</keyword>
<protein>
    <submittedName>
        <fullName evidence="4">NAD(P)H dehydrogenase</fullName>
    </submittedName>
</protein>
<dbReference type="PANTHER" id="PTHR10204">
    <property type="entry name" value="NAD P H OXIDOREDUCTASE-RELATED"/>
    <property type="match status" value="1"/>
</dbReference>
<dbReference type="GO" id="GO:0003955">
    <property type="term" value="F:NAD(P)H dehydrogenase (quinone) activity"/>
    <property type="evidence" value="ECO:0007669"/>
    <property type="project" value="TreeGrafter"/>
</dbReference>
<evidence type="ECO:0000256" key="1">
    <source>
        <dbReference type="ARBA" id="ARBA00006252"/>
    </source>
</evidence>
<evidence type="ECO:0000256" key="2">
    <source>
        <dbReference type="ARBA" id="ARBA00023002"/>
    </source>
</evidence>
<dbReference type="STRING" id="574376.BAMA_10875"/>
<dbReference type="AlphaFoldDB" id="A0A073JUF1"/>
<dbReference type="OrthoDB" id="9798454at2"/>
<organism evidence="4 5">
    <name type="scientific">Bacillus manliponensis</name>
    <dbReference type="NCBI Taxonomy" id="574376"/>
    <lineage>
        <taxon>Bacteria</taxon>
        <taxon>Bacillati</taxon>
        <taxon>Bacillota</taxon>
        <taxon>Bacilli</taxon>
        <taxon>Bacillales</taxon>
        <taxon>Bacillaceae</taxon>
        <taxon>Bacillus</taxon>
        <taxon>Bacillus cereus group</taxon>
    </lineage>
</organism>
<sequence>MKHVIVYAHPNPKSFNHAILETVKGQLEEKGHEVRVRDLYELNFNPVLAASDFISFSEGNTPADIAEEQEHIKWADAITFIYPVWWAGLPAILKGYVDRVFSHGFAYAYGENGIEKLLSGKKGLLLSTMGNSQENYEANGMFTAMKNTTDAGIFDFTGIEVLEHTFYTSVPAVSDEVRKEYLEEVKEVVNRLL</sequence>
<name>A0A073JUF1_9BACI</name>
<dbReference type="Pfam" id="PF02525">
    <property type="entry name" value="Flavodoxin_2"/>
    <property type="match status" value="1"/>
</dbReference>
<dbReference type="Proteomes" id="UP000027822">
    <property type="component" value="Unassembled WGS sequence"/>
</dbReference>
<feature type="domain" description="Flavodoxin-like fold" evidence="3">
    <location>
        <begin position="1"/>
        <end position="187"/>
    </location>
</feature>
<dbReference type="eggNOG" id="COG2249">
    <property type="taxonomic scope" value="Bacteria"/>
</dbReference>
<evidence type="ECO:0000313" key="4">
    <source>
        <dbReference type="EMBL" id="KEK17852.1"/>
    </source>
</evidence>
<comment type="similarity">
    <text evidence="1">Belongs to the NAD(P)H dehydrogenase (quinone) family.</text>
</comment>
<dbReference type="InterPro" id="IPR003680">
    <property type="entry name" value="Flavodoxin_fold"/>
</dbReference>
<reference evidence="4 5" key="1">
    <citation type="submission" date="2014-06" db="EMBL/GenBank/DDBJ databases">
        <title>Draft genome sequence of Bacillus manliponensis JCM 15802 (MCCC 1A00708).</title>
        <authorList>
            <person name="Lai Q."/>
            <person name="Liu Y."/>
            <person name="Shao Z."/>
        </authorList>
    </citation>
    <scope>NUCLEOTIDE SEQUENCE [LARGE SCALE GENOMIC DNA]</scope>
    <source>
        <strain evidence="4 5">JCM 15802</strain>
    </source>
</reference>
<dbReference type="SUPFAM" id="SSF52218">
    <property type="entry name" value="Flavoproteins"/>
    <property type="match status" value="1"/>
</dbReference>
<dbReference type="EMBL" id="JOTN01000021">
    <property type="protein sequence ID" value="KEK17852.1"/>
    <property type="molecule type" value="Genomic_DNA"/>
</dbReference>
<proteinExistence type="inferred from homology"/>